<dbReference type="Proteomes" id="UP000326570">
    <property type="component" value="Unassembled WGS sequence"/>
</dbReference>
<dbReference type="InterPro" id="IPR032331">
    <property type="entry name" value="DUF4856"/>
</dbReference>
<reference evidence="1 2" key="1">
    <citation type="submission" date="2019-09" db="EMBL/GenBank/DDBJ databases">
        <title>Genome sequence of Adhaeribacter sp. M2.</title>
        <authorList>
            <person name="Srinivasan S."/>
        </authorList>
    </citation>
    <scope>NUCLEOTIDE SEQUENCE [LARGE SCALE GENOMIC DNA]</scope>
    <source>
        <strain evidence="1 2">M2</strain>
    </source>
</reference>
<sequence length="366" mass="39960">MKNIFTRFPLLTLACGLIVMSSCKKDDDKVEPTPQPLPYAVPATYNFAGTDFTSSTNRIKMAVELNSYLGSATNTILSQSKADNLFNNTNAPFANAELNTSGVNLAEKTADASVYKGFIDQQVITSNSNSTPAANGTAGYVPRGSGKILVNPQGLEYNQAVAKGMMGSLFFKEAMAIMADIKNQDNANQINGATAMQRKWDEAFGYLAIPTDYDSAKVYQNTDQNRPLLWGGYLRERGRPIKAGGLLFEAFRKGRAAIGAKDYAVRDQQVKTIQETWERLAGAAALAYVTSPQASTADLGSKFHALSEGYGFVLSLKFRPAGSKLTEANYQKLLSIMETNFYTLVNEPNYTKLKEAEAILRSTYNL</sequence>
<comment type="caution">
    <text evidence="1">The sequence shown here is derived from an EMBL/GenBank/DDBJ whole genome shotgun (WGS) entry which is preliminary data.</text>
</comment>
<evidence type="ECO:0000313" key="2">
    <source>
        <dbReference type="Proteomes" id="UP000326570"/>
    </source>
</evidence>
<organism evidence="1 2">
    <name type="scientific">Adhaeribacter soli</name>
    <dbReference type="NCBI Taxonomy" id="2607655"/>
    <lineage>
        <taxon>Bacteria</taxon>
        <taxon>Pseudomonadati</taxon>
        <taxon>Bacteroidota</taxon>
        <taxon>Cytophagia</taxon>
        <taxon>Cytophagales</taxon>
        <taxon>Hymenobacteraceae</taxon>
        <taxon>Adhaeribacter</taxon>
    </lineage>
</organism>
<name>A0A5N1IMP8_9BACT</name>
<dbReference type="EMBL" id="VTWT01000009">
    <property type="protein sequence ID" value="KAA9327425.1"/>
    <property type="molecule type" value="Genomic_DNA"/>
</dbReference>
<keyword evidence="2" id="KW-1185">Reference proteome</keyword>
<dbReference type="AlphaFoldDB" id="A0A5N1IMP8"/>
<evidence type="ECO:0000313" key="1">
    <source>
        <dbReference type="EMBL" id="KAA9327425.1"/>
    </source>
</evidence>
<dbReference type="RefSeq" id="WP_150904929.1">
    <property type="nucleotide sequence ID" value="NZ_VTWT01000009.1"/>
</dbReference>
<dbReference type="Pfam" id="PF16148">
    <property type="entry name" value="DUF4856"/>
    <property type="match status" value="1"/>
</dbReference>
<dbReference type="PROSITE" id="PS51257">
    <property type="entry name" value="PROKAR_LIPOPROTEIN"/>
    <property type="match status" value="1"/>
</dbReference>
<gene>
    <name evidence="1" type="ORF">F0P94_16050</name>
</gene>
<proteinExistence type="predicted"/>
<accession>A0A5N1IMP8</accession>
<protein>
    <submittedName>
        <fullName evidence="1">DUF4856 domain-containing protein</fullName>
    </submittedName>
</protein>